<keyword evidence="3" id="KW-1185">Reference proteome</keyword>
<evidence type="ECO:0000256" key="1">
    <source>
        <dbReference type="SAM" id="Phobius"/>
    </source>
</evidence>
<feature type="transmembrane region" description="Helical" evidence="1">
    <location>
        <begin position="61"/>
        <end position="86"/>
    </location>
</feature>
<feature type="transmembrane region" description="Helical" evidence="1">
    <location>
        <begin position="341"/>
        <end position="365"/>
    </location>
</feature>
<dbReference type="InterPro" id="IPR021840">
    <property type="entry name" value="DUF3433"/>
</dbReference>
<comment type="caution">
    <text evidence="2">The sequence shown here is derived from an EMBL/GenBank/DDBJ whole genome shotgun (WGS) entry which is preliminary data.</text>
</comment>
<proteinExistence type="predicted"/>
<evidence type="ECO:0000313" key="2">
    <source>
        <dbReference type="EMBL" id="KAJ9660869.1"/>
    </source>
</evidence>
<organism evidence="2 3">
    <name type="scientific">Coniosporium apollinis</name>
    <dbReference type="NCBI Taxonomy" id="61459"/>
    <lineage>
        <taxon>Eukaryota</taxon>
        <taxon>Fungi</taxon>
        <taxon>Dikarya</taxon>
        <taxon>Ascomycota</taxon>
        <taxon>Pezizomycotina</taxon>
        <taxon>Dothideomycetes</taxon>
        <taxon>Dothideomycetes incertae sedis</taxon>
        <taxon>Coniosporium</taxon>
    </lineage>
</organism>
<keyword evidence="1" id="KW-0472">Membrane</keyword>
<name>A0ABQ9NPD3_9PEZI</name>
<evidence type="ECO:0000313" key="3">
    <source>
        <dbReference type="Proteomes" id="UP001172684"/>
    </source>
</evidence>
<accession>A0ABQ9NPD3</accession>
<reference evidence="2" key="1">
    <citation type="submission" date="2022-10" db="EMBL/GenBank/DDBJ databases">
        <title>Culturing micro-colonial fungi from biological soil crusts in the Mojave desert and describing Neophaeococcomyces mojavensis, and introducing the new genera and species Taxawa tesnikishii.</title>
        <authorList>
            <person name="Kurbessoian T."/>
            <person name="Stajich J.E."/>
        </authorList>
    </citation>
    <scope>NUCLEOTIDE SEQUENCE</scope>
    <source>
        <strain evidence="2">TK_1</strain>
    </source>
</reference>
<feature type="transmembrane region" description="Helical" evidence="1">
    <location>
        <begin position="391"/>
        <end position="413"/>
    </location>
</feature>
<dbReference type="PANTHER" id="PTHR37544:SF3">
    <property type="entry name" value="SPRAY"/>
    <property type="match status" value="1"/>
</dbReference>
<keyword evidence="1" id="KW-1133">Transmembrane helix</keyword>
<dbReference type="Proteomes" id="UP001172684">
    <property type="component" value="Unassembled WGS sequence"/>
</dbReference>
<dbReference type="Pfam" id="PF11915">
    <property type="entry name" value="DUF3433"/>
    <property type="match status" value="1"/>
</dbReference>
<dbReference type="PANTHER" id="PTHR37544">
    <property type="entry name" value="SPRAY-RELATED"/>
    <property type="match status" value="1"/>
</dbReference>
<gene>
    <name evidence="2" type="ORF">H2201_006761</name>
</gene>
<sequence length="594" mass="65617">MTLYRLFRESVVTALIVETPFIELQKTIKRGKTAAKRTICLDYRTKFALKAWLVAMQNGHILLGCGMLLSFVVSILLVPLASGLFYTQTDQRPRTATINITSIYEAANLNASVDYGAVFEVVSASWLYGATPPSGTNGVHAFPAFEPSQPGWKTYNMTLLVNASGASLDCLSIESFSLHYDRATDETGTARFEATDRGCIVRDSFAVSSASDQYLKCASNTSCISDVGFSRMAFFYARRSESSENRLSDISFISCIPSYWSVPGNLSIVENATSSGSITVLPQFSPDKEAGAILDRPYTWKQFEQDIQNVLYVNPGYRVQTSALGNLILKYTAKGYTTLDAITLMASAKIIFPAIYAILCIQRLYQQVEPPTQRQGILRIPENRLKVAPGVAYIFIGILAVLVVESVVLLIYLQRHPTILAEEPVGLLGAANLLHGSDVGNFVREVHKESDFDGRIFPEAEMTNSDASHVAWNTLRKLMFWKKSKKTREDVLESQCWIKEVGSSAVERTIMLEWEGHSEGGKEEKLSLLRDSAEGPLRIDSTGTAVTQNPRAIPDDPVLCEDRAQHQITSSIPSTQVYQVAPDIKRKALPRATA</sequence>
<dbReference type="EMBL" id="JAPDRL010000062">
    <property type="protein sequence ID" value="KAJ9660869.1"/>
    <property type="molecule type" value="Genomic_DNA"/>
</dbReference>
<protein>
    <submittedName>
        <fullName evidence="2">Uncharacterized protein</fullName>
    </submittedName>
</protein>
<keyword evidence="1" id="KW-0812">Transmembrane</keyword>